<dbReference type="PANTHER" id="PTHR13847">
    <property type="entry name" value="SARCOSINE DEHYDROGENASE-RELATED"/>
    <property type="match status" value="1"/>
</dbReference>
<organism evidence="2 3">
    <name type="scientific">Agromyces seonyuensis</name>
    <dbReference type="NCBI Taxonomy" id="2662446"/>
    <lineage>
        <taxon>Bacteria</taxon>
        <taxon>Bacillati</taxon>
        <taxon>Actinomycetota</taxon>
        <taxon>Actinomycetes</taxon>
        <taxon>Micrococcales</taxon>
        <taxon>Microbacteriaceae</taxon>
        <taxon>Agromyces</taxon>
    </lineage>
</organism>
<comment type="caution">
    <text evidence="2">The sequence shown here is derived from an EMBL/GenBank/DDBJ whole genome shotgun (WGS) entry which is preliminary data.</text>
</comment>
<reference evidence="2 3" key="1">
    <citation type="submission" date="2019-12" db="EMBL/GenBank/DDBJ databases">
        <authorList>
            <person name="Kim Y.S."/>
        </authorList>
    </citation>
    <scope>NUCLEOTIDE SEQUENCE [LARGE SCALE GENOMIC DNA]</scope>
    <source>
        <strain evidence="2 3">MMS17-SY077</strain>
    </source>
</reference>
<dbReference type="AlphaFoldDB" id="A0A6I4P085"/>
<sequence length="477" mass="51570">MPRTVFERSKPAAAVIEHSLARSRHATFWIEDAGADAPQHPPLRGSGRADLVVVGGGYTGLWTALLAKRRDPGARVVLLEAASIGWAASGRNGGFVDASLTHGDENGRSRFPDEFDELRRQGAANLDAIEADVAAFGIDAEFERTGALDVATEPYQVGLLREEAGPDDVLLDEAAVRAAIGSPTFLSGLWHPRSTALVHPAKLALGLARAAAELGVELHEGTRVAALDTSAPGPRGGVVVRTSAGASIHAAKVALGTNVFPSLLKRNRFMTVPVYDYVLMTEPLSDAQWREVGWDGRQGLGDTANQFHYSRRTADGRILFGGYDAVYHYGSRVRARYEDRSASYEKLASHFFTTFPQLEGLAFTHRWAGAIDTCTRFCAYFGLAREGRIAYAAGYTGLGVAATRFAAEVMLDRLAGLTTERTELEFVRSRPLPFPPEPIASLGIQATRWSLDRADHRDGKRNLLLRGLDALGLGFDS</sequence>
<accession>A0A6I4P085</accession>
<dbReference type="InterPro" id="IPR006076">
    <property type="entry name" value="FAD-dep_OxRdtase"/>
</dbReference>
<evidence type="ECO:0000259" key="1">
    <source>
        <dbReference type="Pfam" id="PF01266"/>
    </source>
</evidence>
<dbReference type="PANTHER" id="PTHR13847:SF281">
    <property type="entry name" value="FAD DEPENDENT OXIDOREDUCTASE DOMAIN-CONTAINING PROTEIN"/>
    <property type="match status" value="1"/>
</dbReference>
<evidence type="ECO:0000313" key="2">
    <source>
        <dbReference type="EMBL" id="MWB99960.1"/>
    </source>
</evidence>
<name>A0A6I4P085_9MICO</name>
<dbReference type="Gene3D" id="3.50.50.60">
    <property type="entry name" value="FAD/NAD(P)-binding domain"/>
    <property type="match status" value="1"/>
</dbReference>
<dbReference type="EMBL" id="WSTA01000090">
    <property type="protein sequence ID" value="MWB99960.1"/>
    <property type="molecule type" value="Genomic_DNA"/>
</dbReference>
<keyword evidence="3" id="KW-1185">Reference proteome</keyword>
<feature type="domain" description="FAD dependent oxidoreductase" evidence="1">
    <location>
        <begin position="50"/>
        <end position="412"/>
    </location>
</feature>
<evidence type="ECO:0000313" key="3">
    <source>
        <dbReference type="Proteomes" id="UP000438182"/>
    </source>
</evidence>
<dbReference type="InterPro" id="IPR036188">
    <property type="entry name" value="FAD/NAD-bd_sf"/>
</dbReference>
<gene>
    <name evidence="2" type="ORF">GB864_15545</name>
</gene>
<dbReference type="Proteomes" id="UP000438182">
    <property type="component" value="Unassembled WGS sequence"/>
</dbReference>
<protein>
    <submittedName>
        <fullName evidence="2">FAD-dependent oxidoreductase</fullName>
    </submittedName>
</protein>
<dbReference type="GO" id="GO:0005737">
    <property type="term" value="C:cytoplasm"/>
    <property type="evidence" value="ECO:0007669"/>
    <property type="project" value="TreeGrafter"/>
</dbReference>
<dbReference type="RefSeq" id="WP_160426616.1">
    <property type="nucleotide sequence ID" value="NZ_WSTA01000090.1"/>
</dbReference>
<dbReference type="SUPFAM" id="SSF51905">
    <property type="entry name" value="FAD/NAD(P)-binding domain"/>
    <property type="match status" value="1"/>
</dbReference>
<dbReference type="Pfam" id="PF01266">
    <property type="entry name" value="DAO"/>
    <property type="match status" value="1"/>
</dbReference>
<proteinExistence type="predicted"/>
<dbReference type="Gene3D" id="3.30.9.10">
    <property type="entry name" value="D-Amino Acid Oxidase, subunit A, domain 2"/>
    <property type="match status" value="1"/>
</dbReference>